<name>A0A0K6FMI5_9AGAM</name>
<accession>A0A0K6FMI5</accession>
<feature type="domain" description="CHAT" evidence="1">
    <location>
        <begin position="236"/>
        <end position="513"/>
    </location>
</feature>
<dbReference type="EMBL" id="CYGV01000102">
    <property type="protein sequence ID" value="CUA67348.1"/>
    <property type="molecule type" value="Genomic_DNA"/>
</dbReference>
<dbReference type="Pfam" id="PF12770">
    <property type="entry name" value="CHAT"/>
    <property type="match status" value="1"/>
</dbReference>
<dbReference type="AlphaFoldDB" id="A0A0K6FMI5"/>
<protein>
    <recommendedName>
        <fullName evidence="1">CHAT domain-containing protein</fullName>
    </recommendedName>
</protein>
<organism evidence="2 3">
    <name type="scientific">Rhizoctonia solani</name>
    <dbReference type="NCBI Taxonomy" id="456999"/>
    <lineage>
        <taxon>Eukaryota</taxon>
        <taxon>Fungi</taxon>
        <taxon>Dikarya</taxon>
        <taxon>Basidiomycota</taxon>
        <taxon>Agaricomycotina</taxon>
        <taxon>Agaricomycetes</taxon>
        <taxon>Cantharellales</taxon>
        <taxon>Ceratobasidiaceae</taxon>
        <taxon>Rhizoctonia</taxon>
    </lineage>
</organism>
<evidence type="ECO:0000313" key="3">
    <source>
        <dbReference type="Proteomes" id="UP000044841"/>
    </source>
</evidence>
<keyword evidence="3" id="KW-1185">Reference proteome</keyword>
<reference evidence="2 3" key="1">
    <citation type="submission" date="2015-07" db="EMBL/GenBank/DDBJ databases">
        <authorList>
            <person name="Noorani M."/>
        </authorList>
    </citation>
    <scope>NUCLEOTIDE SEQUENCE [LARGE SCALE GENOMIC DNA]</scope>
    <source>
        <strain evidence="2">BBA 69670</strain>
    </source>
</reference>
<dbReference type="InterPro" id="IPR024983">
    <property type="entry name" value="CHAT_dom"/>
</dbReference>
<evidence type="ECO:0000259" key="1">
    <source>
        <dbReference type="Pfam" id="PF12770"/>
    </source>
</evidence>
<sequence>MNLVPAVVWVGTTVNQRYKDVKKIGALATEAAAAAILIGKHSLAIEWLEQGRSVVWNQLLQLRTPHDQLFIDHPTIAEELKRISAELHASDSLSSSLSWDFTPSHSLEAGVQRHHRLAENYDQLLNKIRKLPGYADFIRPKSFSTLKSAASDGPVIVVNIHGPHSDALVISPERADIMHVPLLDWTSAAADTACHQINSVLKSRGMGRGRDGFQRHFMVPDSEPESGNDLETALYTLWVDVVHPILDSLGYLNPEKRSPLPHITWCTAGVMSFLPLHAAGNYSEGGPKTTDFVVSSYTPTLNALLPENTPVSLSPLRVLAVGQAATPGHAPLPATEREISSIKDIIQAPNQITEIEDHNATKQAVLAAMESHDWVHLACHAHQSIGDPEESGFFLQDGTLSLATINKKQFKNKGLAFLSACQTATGDESLPDEAVHLAAGMLTAGYPSVIATMWSVMDSDAPVVAEKVYSELLKGEGMGRGAIARALDKAVAELRNQIGEDQFWRWVPYIHFGV</sequence>
<gene>
    <name evidence="2" type="ORF">RSOLAG22IIIB_07377</name>
</gene>
<evidence type="ECO:0000313" key="2">
    <source>
        <dbReference type="EMBL" id="CUA67348.1"/>
    </source>
</evidence>
<proteinExistence type="predicted"/>
<dbReference type="Proteomes" id="UP000044841">
    <property type="component" value="Unassembled WGS sequence"/>
</dbReference>